<dbReference type="OrthoDB" id="9784383at2"/>
<reference evidence="5 6" key="1">
    <citation type="journal article" date="2007" name="Proc. Natl. Acad. Sci. U.S.A.">
        <title>The genome of Syntrophus aciditrophicus: life at the thermodynamic limit of microbial growth.</title>
        <authorList>
            <person name="McInerney M.J."/>
            <person name="Rohlin L."/>
            <person name="Mouttaki H."/>
            <person name="Kim U."/>
            <person name="Krupp R.S."/>
            <person name="Rios-Hernandez L."/>
            <person name="Sieber J."/>
            <person name="Struchtemeyer C.G."/>
            <person name="Bhattacharyya A."/>
            <person name="Campbell J.W."/>
            <person name="Gunsalus R.P."/>
        </authorList>
    </citation>
    <scope>NUCLEOTIDE SEQUENCE [LARGE SCALE GENOMIC DNA]</scope>
    <source>
        <strain evidence="5 6">SB</strain>
    </source>
</reference>
<evidence type="ECO:0000256" key="1">
    <source>
        <dbReference type="SAM" id="MobiDB-lite"/>
    </source>
</evidence>
<name>Q2LQI0_SYNAS</name>
<feature type="compositionally biased region" description="Basic and acidic residues" evidence="1">
    <location>
        <begin position="661"/>
        <end position="677"/>
    </location>
</feature>
<feature type="signal peptide" evidence="2">
    <location>
        <begin position="1"/>
        <end position="22"/>
    </location>
</feature>
<dbReference type="Pfam" id="PF13768">
    <property type="entry name" value="VWA_3"/>
    <property type="match status" value="1"/>
</dbReference>
<dbReference type="Proteomes" id="UP000001933">
    <property type="component" value="Chromosome"/>
</dbReference>
<dbReference type="PROSITE" id="PS50234">
    <property type="entry name" value="VWFA"/>
    <property type="match status" value="1"/>
</dbReference>
<dbReference type="InterPro" id="IPR002035">
    <property type="entry name" value="VWF_A"/>
</dbReference>
<feature type="domain" description="VWFA" evidence="3">
    <location>
        <begin position="310"/>
        <end position="480"/>
    </location>
</feature>
<feature type="region of interest" description="Disordered" evidence="1">
    <location>
        <begin position="658"/>
        <end position="678"/>
    </location>
</feature>
<dbReference type="HOGENOM" id="CLU_011139_1_0_7"/>
<evidence type="ECO:0000259" key="3">
    <source>
        <dbReference type="PROSITE" id="PS50234"/>
    </source>
</evidence>
<dbReference type="AlphaFoldDB" id="Q2LQI0"/>
<evidence type="ECO:0000256" key="2">
    <source>
        <dbReference type="SAM" id="SignalP"/>
    </source>
</evidence>
<dbReference type="STRING" id="56780.SYN_02036"/>
<organism evidence="5 6">
    <name type="scientific">Syntrophus aciditrophicus (strain SB)</name>
    <dbReference type="NCBI Taxonomy" id="56780"/>
    <lineage>
        <taxon>Bacteria</taxon>
        <taxon>Pseudomonadati</taxon>
        <taxon>Thermodesulfobacteriota</taxon>
        <taxon>Syntrophia</taxon>
        <taxon>Syntrophales</taxon>
        <taxon>Syntrophaceae</taxon>
        <taxon>Syntrophus</taxon>
    </lineage>
</organism>
<protein>
    <submittedName>
        <fullName evidence="5">von Willebrand factor type A like domain</fullName>
    </submittedName>
</protein>
<sequence>MKRLSTLLAVLIVLVGMFSWNAAQSQPDESAGDRTLSPYFLVKSDDPSVDRLPLKATSAAVNISGVIADVRVTQRYRNEGQKPLEAIYVFPASTRAAVYGMKMTIGKRVIEAKIKKREEARRDYEQARDEGRSASLLEQQRPNVFQMNVANILPGDEIVVELKYTELLVPEDRVYEFVYPTVVGPRYSNTPAEQAPPSEQWSANPYLHSGESPSYAFDIQVNLATGLPVRDLSSPSHKVKTSFQGPAQARVMLDPAEKSGGNRDYILRYRLDGDKIQSGLLLCEGGKENFFLLMMQPPRRITQGEIPGREYIFIVDVSGSMHGFPLDISKKLLANLIGSLRPTDRFNVLLFSGGSSLMSEESLPATPENVRKAISVIEQQRGGGGTEILPALKRALSLKKRENDSRTVVIVTDGYVTVEEEVFDLIRKNLGNANMFAFGIGTSVNRHLIEGMARVGMGEPLIIEKPEAADARADRFRRMIAAPVLTRVKVDFKGFSAYDMEPLSIPDVLAERPVILFGKWRGKARGTVTLNGISGKGPYSETLSVANASPLPGNAALRYLWARHRIAILSDYNRLHSDDQRIQEVTNLGLTYNLLTAYTSFVAVDIEVRTDGKPTTVKQPLPLPEGVSDYAVGGMSTKAMLMPSMAAPVMEESGRAVYDQSLRKEPKREKDGKKEAGTTEVSLNLEKIVVSGSLVKESIEKTVQAHLSELKPCFAGKPLPEKLLLKLILNPDGTVREVAEPSGKLKSVSLKSCVVDRVKKWRFPATGDGRKAALTITITLKQAGS</sequence>
<dbReference type="NCBIfam" id="NF033768">
    <property type="entry name" value="myxo_SS_tail"/>
    <property type="match status" value="1"/>
</dbReference>
<dbReference type="PROSITE" id="PS51468">
    <property type="entry name" value="VIT"/>
    <property type="match status" value="1"/>
</dbReference>
<dbReference type="InterPro" id="IPR013694">
    <property type="entry name" value="VIT"/>
</dbReference>
<feature type="domain" description="VIT" evidence="4">
    <location>
        <begin position="38"/>
        <end position="166"/>
    </location>
</feature>
<keyword evidence="6" id="KW-1185">Reference proteome</keyword>
<gene>
    <name evidence="5" type="ORF">SYN_02036</name>
</gene>
<dbReference type="RefSeq" id="WP_011415931.1">
    <property type="nucleotide sequence ID" value="NC_007759.1"/>
</dbReference>
<dbReference type="InterPro" id="IPR049806">
    <property type="entry name" value="MasK-like_C"/>
</dbReference>
<dbReference type="InParanoid" id="Q2LQI0"/>
<dbReference type="EMBL" id="CP000252">
    <property type="protein sequence ID" value="ABC75896.1"/>
    <property type="molecule type" value="Genomic_DNA"/>
</dbReference>
<evidence type="ECO:0000313" key="5">
    <source>
        <dbReference type="EMBL" id="ABC75896.1"/>
    </source>
</evidence>
<feature type="chain" id="PRO_5004212266" evidence="2">
    <location>
        <begin position="23"/>
        <end position="785"/>
    </location>
</feature>
<dbReference type="KEGG" id="sat:SYN_02036"/>
<dbReference type="SMART" id="SM00327">
    <property type="entry name" value="VWA"/>
    <property type="match status" value="1"/>
</dbReference>
<dbReference type="Gene3D" id="3.40.50.410">
    <property type="entry name" value="von Willebrand factor, type A domain"/>
    <property type="match status" value="1"/>
</dbReference>
<dbReference type="PANTHER" id="PTHR45737:SF6">
    <property type="entry name" value="VON WILLEBRAND FACTOR A DOMAIN-CONTAINING PROTEIN 5A"/>
    <property type="match status" value="1"/>
</dbReference>
<dbReference type="SUPFAM" id="SSF53300">
    <property type="entry name" value="vWA-like"/>
    <property type="match status" value="1"/>
</dbReference>
<dbReference type="Pfam" id="PF08487">
    <property type="entry name" value="VIT"/>
    <property type="match status" value="1"/>
</dbReference>
<proteinExistence type="predicted"/>
<dbReference type="InterPro" id="IPR036465">
    <property type="entry name" value="vWFA_dom_sf"/>
</dbReference>
<dbReference type="PANTHER" id="PTHR45737">
    <property type="entry name" value="VON WILLEBRAND FACTOR A DOMAIN-CONTAINING PROTEIN 5A"/>
    <property type="match status" value="1"/>
</dbReference>
<keyword evidence="2" id="KW-0732">Signal</keyword>
<evidence type="ECO:0000313" key="6">
    <source>
        <dbReference type="Proteomes" id="UP000001933"/>
    </source>
</evidence>
<dbReference type="eggNOG" id="COG2304">
    <property type="taxonomic scope" value="Bacteria"/>
</dbReference>
<evidence type="ECO:0000259" key="4">
    <source>
        <dbReference type="PROSITE" id="PS51468"/>
    </source>
</evidence>
<dbReference type="SMART" id="SM00609">
    <property type="entry name" value="VIT"/>
    <property type="match status" value="1"/>
</dbReference>
<accession>Q2LQI0</accession>